<protein>
    <submittedName>
        <fullName evidence="7">Uncharacterized protein</fullName>
    </submittedName>
</protein>
<evidence type="ECO:0000256" key="2">
    <source>
        <dbReference type="ARBA" id="ARBA00022692"/>
    </source>
</evidence>
<dbReference type="GO" id="GO:0035269">
    <property type="term" value="P:protein O-linked glycosylation via mannose"/>
    <property type="evidence" value="ECO:0007669"/>
    <property type="project" value="TreeGrafter"/>
</dbReference>
<reference evidence="7" key="1">
    <citation type="submission" date="2023-10" db="EMBL/GenBank/DDBJ databases">
        <title>Genome assembly of Pristionchus species.</title>
        <authorList>
            <person name="Yoshida K."/>
            <person name="Sommer R.J."/>
        </authorList>
    </citation>
    <scope>NUCLEOTIDE SEQUENCE</scope>
    <source>
        <strain evidence="7">RS5133</strain>
    </source>
</reference>
<dbReference type="AlphaFoldDB" id="A0AAV5UZQ6"/>
<dbReference type="Proteomes" id="UP001432322">
    <property type="component" value="Unassembled WGS sequence"/>
</dbReference>
<evidence type="ECO:0000256" key="1">
    <source>
        <dbReference type="ARBA" id="ARBA00004606"/>
    </source>
</evidence>
<evidence type="ECO:0000256" key="5">
    <source>
        <dbReference type="ARBA" id="ARBA00023136"/>
    </source>
</evidence>
<accession>A0AAV5UZQ6</accession>
<keyword evidence="5" id="KW-0472">Membrane</keyword>
<dbReference type="GO" id="GO:0016020">
    <property type="term" value="C:membrane"/>
    <property type="evidence" value="ECO:0007669"/>
    <property type="project" value="UniProtKB-SubCell"/>
</dbReference>
<dbReference type="EMBL" id="BTSY01000001">
    <property type="protein sequence ID" value="GMT11040.1"/>
    <property type="molecule type" value="Genomic_DNA"/>
</dbReference>
<evidence type="ECO:0000256" key="4">
    <source>
        <dbReference type="ARBA" id="ARBA00022989"/>
    </source>
</evidence>
<evidence type="ECO:0000313" key="7">
    <source>
        <dbReference type="EMBL" id="GMT11040.1"/>
    </source>
</evidence>
<dbReference type="PANTHER" id="PTHR12270">
    <property type="entry name" value="GLYCOSYLTRANSFERASE-RELATED"/>
    <property type="match status" value="1"/>
</dbReference>
<keyword evidence="6" id="KW-0325">Glycoprotein</keyword>
<evidence type="ECO:0000313" key="8">
    <source>
        <dbReference type="Proteomes" id="UP001432322"/>
    </source>
</evidence>
<sequence>WSDPIILVLFGTDLERVQINDYLKSNKNSLSEALAVHFVYQTDQNVGYPHRYMKKIAVDTSKTDTVLLIDEIDEIDINKNLHELSNQKISAKNFLKTVHILKSDR</sequence>
<feature type="non-terminal residue" evidence="7">
    <location>
        <position position="105"/>
    </location>
</feature>
<keyword evidence="2" id="KW-0812">Transmembrane</keyword>
<feature type="non-terminal residue" evidence="7">
    <location>
        <position position="1"/>
    </location>
</feature>
<dbReference type="GO" id="GO:0015020">
    <property type="term" value="F:glucuronosyltransferase activity"/>
    <property type="evidence" value="ECO:0007669"/>
    <property type="project" value="TreeGrafter"/>
</dbReference>
<gene>
    <name evidence="7" type="ORF">PFISCL1PPCAC_2337</name>
</gene>
<keyword evidence="4" id="KW-1133">Transmembrane helix</keyword>
<organism evidence="7 8">
    <name type="scientific">Pristionchus fissidentatus</name>
    <dbReference type="NCBI Taxonomy" id="1538716"/>
    <lineage>
        <taxon>Eukaryota</taxon>
        <taxon>Metazoa</taxon>
        <taxon>Ecdysozoa</taxon>
        <taxon>Nematoda</taxon>
        <taxon>Chromadorea</taxon>
        <taxon>Rhabditida</taxon>
        <taxon>Rhabditina</taxon>
        <taxon>Diplogasteromorpha</taxon>
        <taxon>Diplogasteroidea</taxon>
        <taxon>Neodiplogasteridae</taxon>
        <taxon>Pristionchus</taxon>
    </lineage>
</organism>
<name>A0AAV5UZQ6_9BILA</name>
<dbReference type="GO" id="GO:0005794">
    <property type="term" value="C:Golgi apparatus"/>
    <property type="evidence" value="ECO:0007669"/>
    <property type="project" value="TreeGrafter"/>
</dbReference>
<proteinExistence type="predicted"/>
<evidence type="ECO:0000256" key="3">
    <source>
        <dbReference type="ARBA" id="ARBA00022968"/>
    </source>
</evidence>
<comment type="subcellular location">
    <subcellularLocation>
        <location evidence="1">Membrane</location>
        <topology evidence="1">Single-pass type II membrane protein</topology>
    </subcellularLocation>
</comment>
<dbReference type="InterPro" id="IPR051292">
    <property type="entry name" value="Xyl/GlcA_transferase"/>
</dbReference>
<keyword evidence="8" id="KW-1185">Reference proteome</keyword>
<dbReference type="GO" id="GO:0042285">
    <property type="term" value="F:xylosyltransferase activity"/>
    <property type="evidence" value="ECO:0007669"/>
    <property type="project" value="TreeGrafter"/>
</dbReference>
<dbReference type="PANTHER" id="PTHR12270:SF25">
    <property type="entry name" value="GLYCOSYLTRANSFERASE-LIKE PROTEIN LARGE"/>
    <property type="match status" value="1"/>
</dbReference>
<keyword evidence="3" id="KW-0735">Signal-anchor</keyword>
<comment type="caution">
    <text evidence="7">The sequence shown here is derived from an EMBL/GenBank/DDBJ whole genome shotgun (WGS) entry which is preliminary data.</text>
</comment>
<evidence type="ECO:0000256" key="6">
    <source>
        <dbReference type="ARBA" id="ARBA00023180"/>
    </source>
</evidence>